<evidence type="ECO:0000313" key="3">
    <source>
        <dbReference type="Proteomes" id="UP000677228"/>
    </source>
</evidence>
<reference evidence="1" key="1">
    <citation type="submission" date="2021-02" db="EMBL/GenBank/DDBJ databases">
        <authorList>
            <person name="Nowell W R."/>
        </authorList>
    </citation>
    <scope>NUCLEOTIDE SEQUENCE</scope>
</reference>
<name>A0A8S2ES13_9BILA</name>
<evidence type="ECO:0000313" key="2">
    <source>
        <dbReference type="EMBL" id="CAF4099049.1"/>
    </source>
</evidence>
<sequence>RLAGFGSLQYAFLYLSTIIDNFMMGRIYSSGDTHNVLGELSQDLAQQLNAANASALVPLAEPAIRVFAGQKIGGAELAGQPGASANQISAYIESQYTVEMAVAYMQRMSVA</sequence>
<proteinExistence type="predicted"/>
<dbReference type="EMBL" id="CAJNOK010019122">
    <property type="protein sequence ID" value="CAF1293945.1"/>
    <property type="molecule type" value="Genomic_DNA"/>
</dbReference>
<gene>
    <name evidence="1" type="ORF">OVA965_LOCUS28228</name>
    <name evidence="2" type="ORF">TMI583_LOCUS28977</name>
</gene>
<dbReference type="AlphaFoldDB" id="A0A8S2ES13"/>
<dbReference type="Proteomes" id="UP000677228">
    <property type="component" value="Unassembled WGS sequence"/>
</dbReference>
<accession>A0A8S2ES13</accession>
<dbReference type="Proteomes" id="UP000682733">
    <property type="component" value="Unassembled WGS sequence"/>
</dbReference>
<organism evidence="1 3">
    <name type="scientific">Didymodactylos carnosus</name>
    <dbReference type="NCBI Taxonomy" id="1234261"/>
    <lineage>
        <taxon>Eukaryota</taxon>
        <taxon>Metazoa</taxon>
        <taxon>Spiralia</taxon>
        <taxon>Gnathifera</taxon>
        <taxon>Rotifera</taxon>
        <taxon>Eurotatoria</taxon>
        <taxon>Bdelloidea</taxon>
        <taxon>Philodinida</taxon>
        <taxon>Philodinidae</taxon>
        <taxon>Didymodactylos</taxon>
    </lineage>
</organism>
<evidence type="ECO:0000313" key="1">
    <source>
        <dbReference type="EMBL" id="CAF1293945.1"/>
    </source>
</evidence>
<dbReference type="EMBL" id="CAJOBA010040692">
    <property type="protein sequence ID" value="CAF4099049.1"/>
    <property type="molecule type" value="Genomic_DNA"/>
</dbReference>
<feature type="non-terminal residue" evidence="1">
    <location>
        <position position="111"/>
    </location>
</feature>
<comment type="caution">
    <text evidence="1">The sequence shown here is derived from an EMBL/GenBank/DDBJ whole genome shotgun (WGS) entry which is preliminary data.</text>
</comment>
<protein>
    <submittedName>
        <fullName evidence="1">Uncharacterized protein</fullName>
    </submittedName>
</protein>